<protein>
    <submittedName>
        <fullName evidence="3">Uncharacterized protein</fullName>
    </submittedName>
</protein>
<evidence type="ECO:0000256" key="2">
    <source>
        <dbReference type="SAM" id="SignalP"/>
    </source>
</evidence>
<evidence type="ECO:0000256" key="1">
    <source>
        <dbReference type="SAM" id="MobiDB-lite"/>
    </source>
</evidence>
<feature type="signal peptide" evidence="2">
    <location>
        <begin position="1"/>
        <end position="22"/>
    </location>
</feature>
<feature type="region of interest" description="Disordered" evidence="1">
    <location>
        <begin position="35"/>
        <end position="61"/>
    </location>
</feature>
<feature type="chain" id="PRO_5020041016" evidence="2">
    <location>
        <begin position="23"/>
        <end position="249"/>
    </location>
</feature>
<dbReference type="OrthoDB" id="185328at2759"/>
<proteinExistence type="predicted"/>
<gene>
    <name evidence="3" type="ORF">NSK_008249</name>
</gene>
<dbReference type="Proteomes" id="UP000355283">
    <property type="component" value="Unassembled WGS sequence"/>
</dbReference>
<keyword evidence="2" id="KW-0732">Signal</keyword>
<evidence type="ECO:0000313" key="4">
    <source>
        <dbReference type="Proteomes" id="UP000355283"/>
    </source>
</evidence>
<dbReference type="EMBL" id="SDOX01000166">
    <property type="protein sequence ID" value="TFJ80508.1"/>
    <property type="molecule type" value="Genomic_DNA"/>
</dbReference>
<sequence length="249" mass="27438">MKLCFSVLVLLALLQALTFTHAFVVRLSKSSVLAPLASTSSPPPPTTTSPTSTGSSKKASLSSNVPWDLSVVIKKEGYSDIQADFRIRFVKESGYEPPQGRIFVERDPLALIDTDEKGFALGPAPAWTLSEDKNDRQWGLWIWGLFDEPLFPYLYFSLPVLDDCLTEVDEEGERRKELRPVFGGTGIPGNRLDFRFNHVRQDGAVSLSEGQLTFKEVEMQKVDPLGIGGVVNVGDVKDAGEAQLRPVLI</sequence>
<feature type="compositionally biased region" description="Low complexity" evidence="1">
    <location>
        <begin position="48"/>
        <end position="61"/>
    </location>
</feature>
<comment type="caution">
    <text evidence="3">The sequence shown here is derived from an EMBL/GenBank/DDBJ whole genome shotgun (WGS) entry which is preliminary data.</text>
</comment>
<evidence type="ECO:0000313" key="3">
    <source>
        <dbReference type="EMBL" id="TFJ80508.1"/>
    </source>
</evidence>
<keyword evidence="4" id="KW-1185">Reference proteome</keyword>
<accession>A0A4D9CV60</accession>
<name>A0A4D9CV60_9STRA</name>
<reference evidence="3 4" key="1">
    <citation type="submission" date="2019-01" db="EMBL/GenBank/DDBJ databases">
        <title>Nuclear Genome Assembly of the Microalgal Biofuel strain Nannochloropsis salina CCMP1776.</title>
        <authorList>
            <person name="Hovde B."/>
        </authorList>
    </citation>
    <scope>NUCLEOTIDE SEQUENCE [LARGE SCALE GENOMIC DNA]</scope>
    <source>
        <strain evidence="3 4">CCMP1776</strain>
    </source>
</reference>
<dbReference type="AlphaFoldDB" id="A0A4D9CV60"/>
<organism evidence="3 4">
    <name type="scientific">Nannochloropsis salina CCMP1776</name>
    <dbReference type="NCBI Taxonomy" id="1027361"/>
    <lineage>
        <taxon>Eukaryota</taxon>
        <taxon>Sar</taxon>
        <taxon>Stramenopiles</taxon>
        <taxon>Ochrophyta</taxon>
        <taxon>Eustigmatophyceae</taxon>
        <taxon>Eustigmatales</taxon>
        <taxon>Monodopsidaceae</taxon>
        <taxon>Microchloropsis</taxon>
        <taxon>Microchloropsis salina</taxon>
    </lineage>
</organism>